<evidence type="ECO:0000256" key="3">
    <source>
        <dbReference type="ARBA" id="ARBA00022629"/>
    </source>
</evidence>
<evidence type="ECO:0000313" key="7">
    <source>
        <dbReference type="Proteomes" id="UP001230807"/>
    </source>
</evidence>
<accession>A0ABT7MMD0</accession>
<evidence type="ECO:0000313" key="6">
    <source>
        <dbReference type="EMBL" id="MDL5376359.1"/>
    </source>
</evidence>
<dbReference type="InterPro" id="IPR043129">
    <property type="entry name" value="ATPase_NBD"/>
</dbReference>
<dbReference type="InterPro" id="IPR000600">
    <property type="entry name" value="ROK"/>
</dbReference>
<evidence type="ECO:0000256" key="4">
    <source>
        <dbReference type="ARBA" id="ARBA00023125"/>
    </source>
</evidence>
<gene>
    <name evidence="6" type="ORF">QR695_05005</name>
</gene>
<dbReference type="Proteomes" id="UP001230807">
    <property type="component" value="Unassembled WGS sequence"/>
</dbReference>
<organism evidence="6 7">
    <name type="scientific">Exiguobacterium mexicanum</name>
    <dbReference type="NCBI Taxonomy" id="340146"/>
    <lineage>
        <taxon>Bacteria</taxon>
        <taxon>Bacillati</taxon>
        <taxon>Bacillota</taxon>
        <taxon>Bacilli</taxon>
        <taxon>Bacillales</taxon>
        <taxon>Bacillales Family XII. Incertae Sedis</taxon>
        <taxon>Exiguobacterium</taxon>
    </lineage>
</organism>
<keyword evidence="4" id="KW-0238">DNA-binding</keyword>
<evidence type="ECO:0000256" key="1">
    <source>
        <dbReference type="ARBA" id="ARBA00002486"/>
    </source>
</evidence>
<comment type="similarity">
    <text evidence="2">Belongs to the ROK (NagC/XylR) family.</text>
</comment>
<feature type="domain" description="HTH marR-type" evidence="5">
    <location>
        <begin position="15"/>
        <end position="61"/>
    </location>
</feature>
<reference evidence="6 7" key="1">
    <citation type="submission" date="2023-06" db="EMBL/GenBank/DDBJ databases">
        <title>Influencing factors and mechanism of Cr(VI) reduction by facultative anaerobic Exiguobacterium sp. PY14.</title>
        <authorList>
            <person name="Zou L."/>
        </authorList>
    </citation>
    <scope>NUCLEOTIDE SEQUENCE [LARGE SCALE GENOMIC DNA]</scope>
    <source>
        <strain evidence="6 7">PY14</strain>
    </source>
</reference>
<dbReference type="Gene3D" id="3.30.420.40">
    <property type="match status" value="2"/>
</dbReference>
<dbReference type="SUPFAM" id="SSF46785">
    <property type="entry name" value="Winged helix' DNA-binding domain"/>
    <property type="match status" value="1"/>
</dbReference>
<dbReference type="Pfam" id="PF12802">
    <property type="entry name" value="MarR_2"/>
    <property type="match status" value="1"/>
</dbReference>
<dbReference type="RefSeq" id="WP_286038248.1">
    <property type="nucleotide sequence ID" value="NZ_CP183077.1"/>
</dbReference>
<comment type="function">
    <text evidence="1">Transcriptional repressor of xylose-utilizing enzymes.</text>
</comment>
<dbReference type="EMBL" id="JASWER010000003">
    <property type="protein sequence ID" value="MDL5376359.1"/>
    <property type="molecule type" value="Genomic_DNA"/>
</dbReference>
<dbReference type="InterPro" id="IPR036390">
    <property type="entry name" value="WH_DNA-bd_sf"/>
</dbReference>
<dbReference type="Pfam" id="PF00480">
    <property type="entry name" value="ROK"/>
    <property type="match status" value="1"/>
</dbReference>
<dbReference type="InterPro" id="IPR011991">
    <property type="entry name" value="ArsR-like_HTH"/>
</dbReference>
<protein>
    <submittedName>
        <fullName evidence="6">ROK family transcriptional regulator</fullName>
    </submittedName>
</protein>
<proteinExistence type="inferred from homology"/>
<comment type="caution">
    <text evidence="6">The sequence shown here is derived from an EMBL/GenBank/DDBJ whole genome shotgun (WGS) entry which is preliminary data.</text>
</comment>
<sequence length="383" mass="42268">MGKTTPRNSKWMRTYNRSLILRLIRLHQPVSRVELAKATSLTKPTISNIVNELKEEGLINERELGVSSGGRRPIMLELAASDRFVIGIDATQRRLHGVVTNIHGEMLGEAWHDERFDTNEEFIEAIVTLYIELAGKAQGDVIGLGVSVHGMVEAGNGIVLFAPRFHLHDIPLKQELEQRLNQNVFVENDVRTLALGELYFGEAIGIDEFFYVYAGYGIGGAYVHGGELIDGEHHIAGEIGHMRIMLDGPICSCGNRGCLEAVAGERAILNEARQLNHELDLSNLRDSVGTNTDIQQLYERAGEYIGIATLNMIHLLNPNRILLGGPLFNYAPNVVANIQERVAQTALTMDARQTDIRVVPWNANHGALGAAALITNQLFGEIQ</sequence>
<evidence type="ECO:0000259" key="5">
    <source>
        <dbReference type="Pfam" id="PF12802"/>
    </source>
</evidence>
<keyword evidence="7" id="KW-1185">Reference proteome</keyword>
<dbReference type="SUPFAM" id="SSF53067">
    <property type="entry name" value="Actin-like ATPase domain"/>
    <property type="match status" value="1"/>
</dbReference>
<dbReference type="InterPro" id="IPR036388">
    <property type="entry name" value="WH-like_DNA-bd_sf"/>
</dbReference>
<evidence type="ECO:0000256" key="2">
    <source>
        <dbReference type="ARBA" id="ARBA00006479"/>
    </source>
</evidence>
<dbReference type="CDD" id="cd00090">
    <property type="entry name" value="HTH_ARSR"/>
    <property type="match status" value="1"/>
</dbReference>
<name>A0ABT7MMD0_9BACL</name>
<dbReference type="Gene3D" id="1.10.10.10">
    <property type="entry name" value="Winged helix-like DNA-binding domain superfamily/Winged helix DNA-binding domain"/>
    <property type="match status" value="1"/>
</dbReference>
<keyword evidence="3" id="KW-0859">Xylose metabolism</keyword>
<dbReference type="PANTHER" id="PTHR18964">
    <property type="entry name" value="ROK (REPRESSOR, ORF, KINASE) FAMILY"/>
    <property type="match status" value="1"/>
</dbReference>
<dbReference type="InterPro" id="IPR000835">
    <property type="entry name" value="HTH_MarR-typ"/>
</dbReference>
<keyword evidence="3" id="KW-0119">Carbohydrate metabolism</keyword>
<dbReference type="PANTHER" id="PTHR18964:SF149">
    <property type="entry name" value="BIFUNCTIONAL UDP-N-ACETYLGLUCOSAMINE 2-EPIMERASE_N-ACETYLMANNOSAMINE KINASE"/>
    <property type="match status" value="1"/>
</dbReference>